<dbReference type="Proteomes" id="UP001404956">
    <property type="component" value="Unassembled WGS sequence"/>
</dbReference>
<keyword evidence="1" id="KW-0472">Membrane</keyword>
<name>A0ABP9XKR9_9DEIO</name>
<organism evidence="2 3">
    <name type="scientific">Deinococcus aluminii</name>
    <dbReference type="NCBI Taxonomy" id="1656885"/>
    <lineage>
        <taxon>Bacteria</taxon>
        <taxon>Thermotogati</taxon>
        <taxon>Deinococcota</taxon>
        <taxon>Deinococci</taxon>
        <taxon>Deinococcales</taxon>
        <taxon>Deinococcaceae</taxon>
        <taxon>Deinococcus</taxon>
    </lineage>
</organism>
<keyword evidence="3" id="KW-1185">Reference proteome</keyword>
<evidence type="ECO:0000313" key="3">
    <source>
        <dbReference type="Proteomes" id="UP001404956"/>
    </source>
</evidence>
<keyword evidence="1" id="KW-1133">Transmembrane helix</keyword>
<protein>
    <submittedName>
        <fullName evidence="2">Uncharacterized protein</fullName>
    </submittedName>
</protein>
<dbReference type="EMBL" id="BAABRV010000020">
    <property type="protein sequence ID" value="GAA5535195.1"/>
    <property type="molecule type" value="Genomic_DNA"/>
</dbReference>
<dbReference type="RefSeq" id="WP_345458064.1">
    <property type="nucleotide sequence ID" value="NZ_BAABRV010000020.1"/>
</dbReference>
<accession>A0ABP9XKR9</accession>
<proteinExistence type="predicted"/>
<comment type="caution">
    <text evidence="2">The sequence shown here is derived from an EMBL/GenBank/DDBJ whole genome shotgun (WGS) entry which is preliminary data.</text>
</comment>
<gene>
    <name evidence="2" type="ORF">Dalu01_03619</name>
</gene>
<evidence type="ECO:0000256" key="1">
    <source>
        <dbReference type="SAM" id="Phobius"/>
    </source>
</evidence>
<keyword evidence="1" id="KW-0812">Transmembrane</keyword>
<feature type="transmembrane region" description="Helical" evidence="1">
    <location>
        <begin position="20"/>
        <end position="37"/>
    </location>
</feature>
<sequence>MTDSETLHHILVTLVTISETLRFLALLGAFAFGYSVLRGKR</sequence>
<evidence type="ECO:0000313" key="2">
    <source>
        <dbReference type="EMBL" id="GAA5535195.1"/>
    </source>
</evidence>
<reference evidence="2 3" key="1">
    <citation type="submission" date="2024-02" db="EMBL/GenBank/DDBJ databases">
        <title>Deinococcus aluminii NBRC 112889.</title>
        <authorList>
            <person name="Ichikawa N."/>
            <person name="Katano-Makiyama Y."/>
            <person name="Hidaka K."/>
        </authorList>
    </citation>
    <scope>NUCLEOTIDE SEQUENCE [LARGE SCALE GENOMIC DNA]</scope>
    <source>
        <strain evidence="2 3">NBRC 112889</strain>
    </source>
</reference>